<dbReference type="InterPro" id="IPR036116">
    <property type="entry name" value="FN3_sf"/>
</dbReference>
<feature type="domain" description="Peptidase C51" evidence="1">
    <location>
        <begin position="1"/>
        <end position="134"/>
    </location>
</feature>
<protein>
    <recommendedName>
        <fullName evidence="1">Peptidase C51 domain-containing protein</fullName>
    </recommendedName>
</protein>
<comment type="caution">
    <text evidence="2">The sequence shown here is derived from an EMBL/GenBank/DDBJ whole genome shotgun (WGS) entry which is preliminary data.</text>
</comment>
<dbReference type="SUPFAM" id="SSF54001">
    <property type="entry name" value="Cysteine proteinases"/>
    <property type="match status" value="1"/>
</dbReference>
<dbReference type="PROSITE" id="PS50911">
    <property type="entry name" value="CHAP"/>
    <property type="match status" value="1"/>
</dbReference>
<dbReference type="Proteomes" id="UP000597656">
    <property type="component" value="Unassembled WGS sequence"/>
</dbReference>
<dbReference type="RefSeq" id="WP_189155669.1">
    <property type="nucleotide sequence ID" value="NZ_BMNC01000004.1"/>
</dbReference>
<reference evidence="3" key="1">
    <citation type="journal article" date="2019" name="Int. J. Syst. Evol. Microbiol.">
        <title>The Global Catalogue of Microorganisms (GCM) 10K type strain sequencing project: providing services to taxonomists for standard genome sequencing and annotation.</title>
        <authorList>
            <consortium name="The Broad Institute Genomics Platform"/>
            <consortium name="The Broad Institute Genome Sequencing Center for Infectious Disease"/>
            <person name="Wu L."/>
            <person name="Ma J."/>
        </authorList>
    </citation>
    <scope>NUCLEOTIDE SEQUENCE [LARGE SCALE GENOMIC DNA]</scope>
    <source>
        <strain evidence="3">CGMCC 4.7319</strain>
    </source>
</reference>
<dbReference type="Gene3D" id="3.90.1720.10">
    <property type="entry name" value="endopeptidase domain like (from Nostoc punctiforme)"/>
    <property type="match status" value="1"/>
</dbReference>
<organism evidence="2 3">
    <name type="scientific">Lentzea pudingi</name>
    <dbReference type="NCBI Taxonomy" id="1789439"/>
    <lineage>
        <taxon>Bacteria</taxon>
        <taxon>Bacillati</taxon>
        <taxon>Actinomycetota</taxon>
        <taxon>Actinomycetes</taxon>
        <taxon>Pseudonocardiales</taxon>
        <taxon>Pseudonocardiaceae</taxon>
        <taxon>Lentzea</taxon>
    </lineage>
</organism>
<accession>A0ABQ2HYA6</accession>
<dbReference type="Pfam" id="PF05257">
    <property type="entry name" value="CHAP"/>
    <property type="match status" value="1"/>
</dbReference>
<sequence length="513" mass="54778">MAQRGYEPALTLNFNYRNCTDYAARTLNRQLGGTTTDIRCNWSSIQSGNSDHAKDWRQGAINRGKPVDNMPKRGAVAWWGASHGGGYGHAIVAEVRDGGNTVVVHEYNGSNTGRFGTRTLMRSGEWPQASLHIADLPDAPLAGPAAPGAITVLTHGSRVNLSWGASAGTADYQVYRDGLLVATVGGTTHLDAHVLLGQSYNYTVVARNSAGISPGTVKRISTNFEAADRAYLPTKDGPAQCGRAGGQHYQALVCTMHTSTGWSSVSTGHGDWEYLADRRWLPNRDGTVSYCRRVGAGGQIMCDRFDGVTWTSSTSPNVDVGYPEDRAVLATKDGPVLCGRAGGDNYQVLVCTVLTSTGWRSVYSGGGGWGYPADRSWLVNRDGTVSYCARVGDGGQVRCDRFDGTMWTSSTSPQVDVGYPDNRTYLATKDGPALCGRAGGQEWQVLVCTVLTPNGWTSVTSGRGDWGYGSDRAWLTNNDGSVSYCRRVGTGGNGLVTAWDGGDRGQCGPERVL</sequence>
<dbReference type="InterPro" id="IPR038765">
    <property type="entry name" value="Papain-like_cys_pep_sf"/>
</dbReference>
<evidence type="ECO:0000313" key="3">
    <source>
        <dbReference type="Proteomes" id="UP000597656"/>
    </source>
</evidence>
<proteinExistence type="predicted"/>
<dbReference type="InterPro" id="IPR013783">
    <property type="entry name" value="Ig-like_fold"/>
</dbReference>
<keyword evidence="3" id="KW-1185">Reference proteome</keyword>
<dbReference type="SUPFAM" id="SSF49265">
    <property type="entry name" value="Fibronectin type III"/>
    <property type="match status" value="1"/>
</dbReference>
<dbReference type="Gene3D" id="2.60.40.10">
    <property type="entry name" value="Immunoglobulins"/>
    <property type="match status" value="1"/>
</dbReference>
<dbReference type="EMBL" id="BMNC01000004">
    <property type="protein sequence ID" value="GGM93398.1"/>
    <property type="molecule type" value="Genomic_DNA"/>
</dbReference>
<evidence type="ECO:0000259" key="1">
    <source>
        <dbReference type="PROSITE" id="PS50911"/>
    </source>
</evidence>
<evidence type="ECO:0000313" key="2">
    <source>
        <dbReference type="EMBL" id="GGM93398.1"/>
    </source>
</evidence>
<name>A0ABQ2HYA6_9PSEU</name>
<dbReference type="InterPro" id="IPR007921">
    <property type="entry name" value="CHAP_dom"/>
</dbReference>
<gene>
    <name evidence="2" type="ORF">GCM10011609_33620</name>
</gene>